<comment type="similarity">
    <text evidence="4">Belongs to the YigI thioesterase family.</text>
</comment>
<dbReference type="AlphaFoldDB" id="A0A285UUH7"/>
<evidence type="ECO:0000313" key="9">
    <source>
        <dbReference type="EMBL" id="SOC44366.1"/>
    </source>
</evidence>
<gene>
    <name evidence="9" type="ORF">SAMN05892877_112175</name>
</gene>
<evidence type="ECO:0000256" key="4">
    <source>
        <dbReference type="ARBA" id="ARBA00038381"/>
    </source>
</evidence>
<evidence type="ECO:0000256" key="1">
    <source>
        <dbReference type="ARBA" id="ARBA00022801"/>
    </source>
</evidence>
<dbReference type="EC" id="3.1.2.20" evidence="5"/>
<evidence type="ECO:0000259" key="8">
    <source>
        <dbReference type="Pfam" id="PF03061"/>
    </source>
</evidence>
<dbReference type="OrthoDB" id="9806185at2"/>
<feature type="domain" description="Thioesterase" evidence="8">
    <location>
        <begin position="52"/>
        <end position="125"/>
    </location>
</feature>
<evidence type="ECO:0000256" key="2">
    <source>
        <dbReference type="ARBA" id="ARBA00035880"/>
    </source>
</evidence>
<dbReference type="GO" id="GO:0047617">
    <property type="term" value="F:fatty acyl-CoA hydrolase activity"/>
    <property type="evidence" value="ECO:0007669"/>
    <property type="project" value="UniProtKB-EC"/>
</dbReference>
<keyword evidence="10" id="KW-1185">Reference proteome</keyword>
<dbReference type="SUPFAM" id="SSF54637">
    <property type="entry name" value="Thioesterase/thiol ester dehydrase-isomerase"/>
    <property type="match status" value="1"/>
</dbReference>
<organism evidence="9 10">
    <name type="scientific">Rhizobium subbaraonis</name>
    <dbReference type="NCBI Taxonomy" id="908946"/>
    <lineage>
        <taxon>Bacteria</taxon>
        <taxon>Pseudomonadati</taxon>
        <taxon>Pseudomonadota</taxon>
        <taxon>Alphaproteobacteria</taxon>
        <taxon>Hyphomicrobiales</taxon>
        <taxon>Rhizobiaceae</taxon>
        <taxon>Rhizobium/Agrobacterium group</taxon>
        <taxon>Rhizobium</taxon>
    </lineage>
</organism>
<comment type="catalytic activity">
    <reaction evidence="7">
        <text>a medium-chain fatty acyl-CoA + H2O = a medium-chain fatty acid + CoA + H(+)</text>
        <dbReference type="Rhea" id="RHEA:68184"/>
        <dbReference type="ChEBI" id="CHEBI:15377"/>
        <dbReference type="ChEBI" id="CHEBI:15378"/>
        <dbReference type="ChEBI" id="CHEBI:57287"/>
        <dbReference type="ChEBI" id="CHEBI:59558"/>
        <dbReference type="ChEBI" id="CHEBI:90546"/>
    </reaction>
</comment>
<reference evidence="9 10" key="1">
    <citation type="submission" date="2017-08" db="EMBL/GenBank/DDBJ databases">
        <authorList>
            <person name="de Groot N.N."/>
        </authorList>
    </citation>
    <scope>NUCLEOTIDE SEQUENCE [LARGE SCALE GENOMIC DNA]</scope>
    <source>
        <strain evidence="9 10">JC85</strain>
    </source>
</reference>
<keyword evidence="1" id="KW-0378">Hydrolase</keyword>
<dbReference type="RefSeq" id="WP_097141516.1">
    <property type="nucleotide sequence ID" value="NZ_OBQD01000012.1"/>
</dbReference>
<sequence>MTDLPPADFRERITRSFGRQRAMGLIGAQLTRVEHGTVEIELPFDEKLTQQHGFLHAGVISAALDSACGYAAYTVIDADASILTIEFKVNLMSPGRGDWFLFRGEVTKPGSNIIVADGRAYSITDGPAKLIASMTGTMMVVRGRQDVAG</sequence>
<dbReference type="NCBIfam" id="TIGR00369">
    <property type="entry name" value="unchar_dom_1"/>
    <property type="match status" value="1"/>
</dbReference>
<dbReference type="CDD" id="cd03443">
    <property type="entry name" value="PaaI_thioesterase"/>
    <property type="match status" value="1"/>
</dbReference>
<proteinExistence type="inferred from homology"/>
<dbReference type="Proteomes" id="UP000219167">
    <property type="component" value="Unassembled WGS sequence"/>
</dbReference>
<comment type="catalytic activity">
    <reaction evidence="3">
        <text>a long-chain fatty acyl-CoA + H2O = a long-chain fatty acid + CoA + H(+)</text>
        <dbReference type="Rhea" id="RHEA:67680"/>
        <dbReference type="ChEBI" id="CHEBI:15377"/>
        <dbReference type="ChEBI" id="CHEBI:15378"/>
        <dbReference type="ChEBI" id="CHEBI:57287"/>
        <dbReference type="ChEBI" id="CHEBI:57560"/>
        <dbReference type="ChEBI" id="CHEBI:83139"/>
    </reaction>
</comment>
<dbReference type="PANTHER" id="PTHR43240:SF20">
    <property type="entry name" value="MEDIUM_LONG-CHAIN ACYL-COA THIOESTERASE YIGI"/>
    <property type="match status" value="1"/>
</dbReference>
<accession>A0A285UUH7</accession>
<evidence type="ECO:0000256" key="3">
    <source>
        <dbReference type="ARBA" id="ARBA00036002"/>
    </source>
</evidence>
<protein>
    <recommendedName>
        <fullName evidence="6">Medium/long-chain acyl-CoA thioesterase YigI</fullName>
        <ecNumber evidence="5">3.1.2.20</ecNumber>
    </recommendedName>
</protein>
<evidence type="ECO:0000256" key="5">
    <source>
        <dbReference type="ARBA" id="ARBA00038894"/>
    </source>
</evidence>
<name>A0A285UUH7_9HYPH</name>
<evidence type="ECO:0000256" key="7">
    <source>
        <dbReference type="ARBA" id="ARBA00048062"/>
    </source>
</evidence>
<dbReference type="InterPro" id="IPR006683">
    <property type="entry name" value="Thioestr_dom"/>
</dbReference>
<evidence type="ECO:0000313" key="10">
    <source>
        <dbReference type="Proteomes" id="UP000219167"/>
    </source>
</evidence>
<comment type="catalytic activity">
    <reaction evidence="2">
        <text>a fatty acyl-CoA + H2O = a fatty acid + CoA + H(+)</text>
        <dbReference type="Rhea" id="RHEA:16781"/>
        <dbReference type="ChEBI" id="CHEBI:15377"/>
        <dbReference type="ChEBI" id="CHEBI:15378"/>
        <dbReference type="ChEBI" id="CHEBI:28868"/>
        <dbReference type="ChEBI" id="CHEBI:57287"/>
        <dbReference type="ChEBI" id="CHEBI:77636"/>
        <dbReference type="EC" id="3.1.2.20"/>
    </reaction>
</comment>
<evidence type="ECO:0000256" key="6">
    <source>
        <dbReference type="ARBA" id="ARBA00040062"/>
    </source>
</evidence>
<dbReference type="PANTHER" id="PTHR43240">
    <property type="entry name" value="1,4-DIHYDROXY-2-NAPHTHOYL-COA THIOESTERASE 1"/>
    <property type="match status" value="1"/>
</dbReference>
<dbReference type="Pfam" id="PF03061">
    <property type="entry name" value="4HBT"/>
    <property type="match status" value="1"/>
</dbReference>
<dbReference type="InterPro" id="IPR029069">
    <property type="entry name" value="HotDog_dom_sf"/>
</dbReference>
<dbReference type="EMBL" id="OBQD01000012">
    <property type="protein sequence ID" value="SOC44366.1"/>
    <property type="molecule type" value="Genomic_DNA"/>
</dbReference>
<dbReference type="InterPro" id="IPR003736">
    <property type="entry name" value="PAAI_dom"/>
</dbReference>
<dbReference type="Gene3D" id="3.10.129.10">
    <property type="entry name" value="Hotdog Thioesterase"/>
    <property type="match status" value="1"/>
</dbReference>